<evidence type="ECO:0000259" key="2">
    <source>
        <dbReference type="PROSITE" id="PS51457"/>
    </source>
</evidence>
<dbReference type="Gene3D" id="1.10.10.2590">
    <property type="entry name" value="BEN domain"/>
    <property type="match status" value="1"/>
</dbReference>
<dbReference type="GO" id="GO:0003677">
    <property type="term" value="F:DNA binding"/>
    <property type="evidence" value="ECO:0007669"/>
    <property type="project" value="InterPro"/>
</dbReference>
<dbReference type="EMBL" id="EU001284">
    <property type="protein sequence ID" value="ACE75507.1"/>
    <property type="molecule type" value="Genomic_DNA"/>
</dbReference>
<protein>
    <recommendedName>
        <fullName evidence="2">BEN domain-containing protein</fullName>
    </recommendedName>
</protein>
<gene>
    <name evidence="3" type="ORF">GFV_28g0030</name>
</gene>
<reference evidence="3" key="1">
    <citation type="submission" date="2007-06" db="EMBL/GenBank/DDBJ databases">
        <authorList>
            <person name="Desjardins C.A."/>
            <person name="Gundersen-Rindal D.E."/>
            <person name="Hostetler J.B."/>
            <person name="Tallon L.J."/>
            <person name="Utterback T.R."/>
            <person name="Fuester R.W."/>
            <person name="Schatz M.C."/>
            <person name="Pedroni M.J."/>
            <person name="Fadrosh D.W."/>
            <person name="Haas B.J."/>
            <person name="Toms B.S."/>
            <person name="Chen D."/>
            <person name="Nene V."/>
        </authorList>
    </citation>
    <scope>NUCLEOTIDE SEQUENCE</scope>
</reference>
<organism evidence="3">
    <name type="scientific">Bracoviriform facetosae</name>
    <dbReference type="NCBI Taxonomy" id="2083300"/>
    <lineage>
        <taxon>Viruses</taxon>
        <taxon>Viruses incertae sedis</taxon>
        <taxon>Polydnaviriformidae</taxon>
        <taxon>Bracoviriform</taxon>
    </lineage>
</organism>
<dbReference type="InterPro" id="IPR018379">
    <property type="entry name" value="BEN_domain"/>
</dbReference>
<dbReference type="Pfam" id="PF10523">
    <property type="entry name" value="BEN"/>
    <property type="match status" value="1"/>
</dbReference>
<feature type="domain" description="BEN" evidence="2">
    <location>
        <begin position="424"/>
        <end position="529"/>
    </location>
</feature>
<feature type="region of interest" description="Disordered" evidence="1">
    <location>
        <begin position="221"/>
        <end position="256"/>
    </location>
</feature>
<sequence length="530" mass="60694">MNNIDTVATEFSDIIKIVLPKLCHETLLGSAQLLGQQTRISTPKHPQRYVCIPNSWVRLRKTSNGVVMVKFPNEELSEVKKRVRNEEFSDDWAVFVANIKYSTNSYLDASEYVKILNKMTFQEHNVMKIVENIPSTSSKIAIVSQPDSETNEVHTTSTLSKDAEPANKQTTEQLDLTDAEVKICQEKSKIEIVDSIPKPRRYLTRQSLRMSSSANNSVVLLDQAARDNRPDTSSCVEKNDKSDKIRNQENKSSVKNRPELTQKLQILLVLRSVLGDDFKAVLKQLHNEYERTHLILKDIQLAFMRNCKIIEEMIELTDEVINDPDISDLDATLKKLENNMMDVDRNENNSDEVTKLEEQNDAPKKKKKKKHNGDDREVKNNNPLNKIRGQARKFTLPPEYDQNNSRWTLKHQKKKKGLVELLPHSRVYVDAIKLGNCKRMSKESKTLARSLLLEIFSKKALSICSLTGKKANAFDLDGTSVRPGLDEHARTVLLNYVEKHAIEKNWVKFDTVLISNTLRNKIQEIRGKYG</sequence>
<dbReference type="PROSITE" id="PS51457">
    <property type="entry name" value="BEN"/>
    <property type="match status" value="1"/>
</dbReference>
<feature type="region of interest" description="Disordered" evidence="1">
    <location>
        <begin position="146"/>
        <end position="170"/>
    </location>
</feature>
<feature type="compositionally biased region" description="Basic and acidic residues" evidence="1">
    <location>
        <begin position="237"/>
        <end position="249"/>
    </location>
</feature>
<feature type="region of interest" description="Disordered" evidence="1">
    <location>
        <begin position="340"/>
        <end position="387"/>
    </location>
</feature>
<evidence type="ECO:0000313" key="3">
    <source>
        <dbReference type="EMBL" id="ACE75507.1"/>
    </source>
</evidence>
<proteinExistence type="predicted"/>
<accession>B8PQ81</accession>
<name>B8PQ81_9VIRU</name>
<feature type="compositionally biased region" description="Polar residues" evidence="1">
    <location>
        <begin position="146"/>
        <end position="160"/>
    </location>
</feature>
<evidence type="ECO:0000256" key="1">
    <source>
        <dbReference type="SAM" id="MobiDB-lite"/>
    </source>
</evidence>
<feature type="compositionally biased region" description="Basic and acidic residues" evidence="1">
    <location>
        <begin position="340"/>
        <end position="363"/>
    </location>
</feature>